<keyword evidence="6" id="KW-1185">Reference proteome</keyword>
<organism evidence="5 6">
    <name type="scientific">Streptococcus loxodontisalivarius</name>
    <dbReference type="NCBI Taxonomy" id="1349415"/>
    <lineage>
        <taxon>Bacteria</taxon>
        <taxon>Bacillati</taxon>
        <taxon>Bacillota</taxon>
        <taxon>Bacilli</taxon>
        <taxon>Lactobacillales</taxon>
        <taxon>Streptococcaceae</taxon>
        <taxon>Streptococcus</taxon>
    </lineage>
</organism>
<dbReference type="SUPFAM" id="SSF53474">
    <property type="entry name" value="alpha/beta-Hydrolases"/>
    <property type="match status" value="1"/>
</dbReference>
<comment type="caution">
    <text evidence="5">The sequence shown here is derived from an EMBL/GenBank/DDBJ whole genome shotgun (WGS) entry which is preliminary data.</text>
</comment>
<evidence type="ECO:0000259" key="4">
    <source>
        <dbReference type="Pfam" id="PF18435"/>
    </source>
</evidence>
<dbReference type="Proteomes" id="UP000697472">
    <property type="component" value="Unassembled WGS sequence"/>
</dbReference>
<feature type="domain" description="Esterase Ig-like N-terminal" evidence="4">
    <location>
        <begin position="41"/>
        <end position="140"/>
    </location>
</feature>
<dbReference type="InterPro" id="IPR050261">
    <property type="entry name" value="FrsA_esterase"/>
</dbReference>
<name>A0ABS2PTE4_9STRE</name>
<dbReference type="Gene3D" id="2.60.40.2180">
    <property type="match status" value="1"/>
</dbReference>
<protein>
    <submittedName>
        <fullName evidence="5">Peptidase</fullName>
    </submittedName>
</protein>
<dbReference type="Gene3D" id="3.40.50.1820">
    <property type="entry name" value="alpha/beta hydrolase"/>
    <property type="match status" value="1"/>
</dbReference>
<keyword evidence="2" id="KW-0378">Hydrolase</keyword>
<dbReference type="InterPro" id="IPR010126">
    <property type="entry name" value="Esterase_phb"/>
</dbReference>
<dbReference type="InterPro" id="IPR029058">
    <property type="entry name" value="AB_hydrolase_fold"/>
</dbReference>
<evidence type="ECO:0000256" key="3">
    <source>
        <dbReference type="SAM" id="SignalP"/>
    </source>
</evidence>
<dbReference type="Pfam" id="PF18435">
    <property type="entry name" value="EstA_Ig_like"/>
    <property type="match status" value="1"/>
</dbReference>
<dbReference type="PROSITE" id="PS51257">
    <property type="entry name" value="PROKAR_LIPOPROTEIN"/>
    <property type="match status" value="1"/>
</dbReference>
<evidence type="ECO:0000313" key="5">
    <source>
        <dbReference type="EMBL" id="MBM7642652.1"/>
    </source>
</evidence>
<feature type="chain" id="PRO_5046502672" evidence="3">
    <location>
        <begin position="27"/>
        <end position="459"/>
    </location>
</feature>
<gene>
    <name evidence="5" type="ORF">JOC28_000949</name>
</gene>
<dbReference type="Pfam" id="PF10503">
    <property type="entry name" value="Esterase_PHB"/>
    <property type="match status" value="1"/>
</dbReference>
<feature type="signal peptide" evidence="3">
    <location>
        <begin position="1"/>
        <end position="26"/>
    </location>
</feature>
<accession>A0ABS2PTE4</accession>
<dbReference type="PANTHER" id="PTHR22946:SF9">
    <property type="entry name" value="POLYKETIDE TRANSFERASE AF380"/>
    <property type="match status" value="1"/>
</dbReference>
<proteinExistence type="predicted"/>
<reference evidence="5 6" key="1">
    <citation type="submission" date="2021-01" db="EMBL/GenBank/DDBJ databases">
        <title>Genomic Encyclopedia of Type Strains, Phase IV (KMG-IV): sequencing the most valuable type-strain genomes for metagenomic binning, comparative biology and taxonomic classification.</title>
        <authorList>
            <person name="Goeker M."/>
        </authorList>
    </citation>
    <scope>NUCLEOTIDE SEQUENCE [LARGE SCALE GENOMIC DNA]</scope>
    <source>
        <strain evidence="5 6">DSM 27382</strain>
    </source>
</reference>
<evidence type="ECO:0000313" key="6">
    <source>
        <dbReference type="Proteomes" id="UP000697472"/>
    </source>
</evidence>
<evidence type="ECO:0000256" key="2">
    <source>
        <dbReference type="ARBA" id="ARBA00022801"/>
    </source>
</evidence>
<dbReference type="EMBL" id="JAFBEH010000016">
    <property type="protein sequence ID" value="MBM7642652.1"/>
    <property type="molecule type" value="Genomic_DNA"/>
</dbReference>
<keyword evidence="1 3" id="KW-0732">Signal</keyword>
<dbReference type="PANTHER" id="PTHR22946">
    <property type="entry name" value="DIENELACTONE HYDROLASE DOMAIN-CONTAINING PROTEIN-RELATED"/>
    <property type="match status" value="1"/>
</dbReference>
<dbReference type="InterPro" id="IPR041172">
    <property type="entry name" value="EstA_Ig-like_N"/>
</dbReference>
<sequence>MKKRYLAFLVVVLTACGTLFGHSVYAASPVSVEQTSIQIDSYEFGPAISKIVLKLDQKVTPAVVHSQTSVTTAGVTRQVTNSYVSDATGHVVYLEDSQYVTLELAVSYNPSETTQNAQPFTFDLNLWRNVWVSSYQVDVTDLSVVAEGDSESQMVASSQDALPNKIVPVLDTFSEKGSVANLQYAAYQAPDSGQSRPLIVWLHGVGEVGTDISMPLLSNEVVALTQDQVQSHFSTFGTQTGADVLVLQSPQAWSASSASSVKAAIDSYLANHPSVDSDRIYLVGASNGAGMVLNMGVTYPNYFAALVPIASGYSYQNTSTEGQESYSLDATTAAALKDQPMWMIHARTDTTYPVDTTILPFYKALLQSGASNKWLSYFETVTGSDFGVEYNGHWSWIYFFNGQVTGVQNTDNAKNSEGLYGMVATDATHGGDAQASSHGMNFSNIFDWMSAQSLTSRAQ</sequence>
<evidence type="ECO:0000256" key="1">
    <source>
        <dbReference type="ARBA" id="ARBA00022729"/>
    </source>
</evidence>